<evidence type="ECO:0000256" key="1">
    <source>
        <dbReference type="SAM" id="MobiDB-lite"/>
    </source>
</evidence>
<dbReference type="PROSITE" id="PS51697">
    <property type="entry name" value="ALOG"/>
    <property type="match status" value="1"/>
</dbReference>
<accession>A0A1D1YX78</accession>
<evidence type="ECO:0000259" key="2">
    <source>
        <dbReference type="PROSITE" id="PS51697"/>
    </source>
</evidence>
<name>A0A1D1YX78_9ARAE</name>
<dbReference type="AlphaFoldDB" id="A0A1D1YX78"/>
<gene>
    <name evidence="3" type="ORF">g.16285</name>
</gene>
<protein>
    <recommendedName>
        <fullName evidence="2">ALOG domain-containing protein</fullName>
    </recommendedName>
</protein>
<feature type="region of interest" description="Disordered" evidence="1">
    <location>
        <begin position="1"/>
        <end position="49"/>
    </location>
</feature>
<feature type="non-terminal residue" evidence="3">
    <location>
        <position position="1"/>
    </location>
</feature>
<proteinExistence type="predicted"/>
<reference evidence="3" key="1">
    <citation type="submission" date="2015-07" db="EMBL/GenBank/DDBJ databases">
        <title>Transcriptome Assembly of Anthurium amnicola.</title>
        <authorList>
            <person name="Suzuki J."/>
        </authorList>
    </citation>
    <scope>NUCLEOTIDE SEQUENCE</scope>
</reference>
<dbReference type="EMBL" id="GDJX01008714">
    <property type="protein sequence ID" value="JAT59222.1"/>
    <property type="molecule type" value="Transcribed_RNA"/>
</dbReference>
<organism evidence="3">
    <name type="scientific">Anthurium amnicola</name>
    <dbReference type="NCBI Taxonomy" id="1678845"/>
    <lineage>
        <taxon>Eukaryota</taxon>
        <taxon>Viridiplantae</taxon>
        <taxon>Streptophyta</taxon>
        <taxon>Embryophyta</taxon>
        <taxon>Tracheophyta</taxon>
        <taxon>Spermatophyta</taxon>
        <taxon>Magnoliopsida</taxon>
        <taxon>Liliopsida</taxon>
        <taxon>Araceae</taxon>
        <taxon>Pothoideae</taxon>
        <taxon>Potheae</taxon>
        <taxon>Anthurium</taxon>
    </lineage>
</organism>
<feature type="domain" description="ALOG" evidence="2">
    <location>
        <begin position="1"/>
        <end position="15"/>
    </location>
</feature>
<dbReference type="InterPro" id="IPR006936">
    <property type="entry name" value="ALOG_dom"/>
</dbReference>
<evidence type="ECO:0000313" key="3">
    <source>
        <dbReference type="EMBL" id="JAT59222.1"/>
    </source>
</evidence>
<sequence>DSQSKARGIAYDKKKKRRRRPPPPPPPPSTAPKGLGGGDPMPAPPPHYAVGNLPVRDLNSPTGALLLHHHHLSHHGHVLIALDGSHGGGGVGVDGVDLGVGGGDPPNGSLIPLSVFNQC</sequence>